<organism evidence="1 2">
    <name type="scientific">Longimicrobium terrae</name>
    <dbReference type="NCBI Taxonomy" id="1639882"/>
    <lineage>
        <taxon>Bacteria</taxon>
        <taxon>Pseudomonadati</taxon>
        <taxon>Gemmatimonadota</taxon>
        <taxon>Longimicrobiia</taxon>
        <taxon>Longimicrobiales</taxon>
        <taxon>Longimicrobiaceae</taxon>
        <taxon>Longimicrobium</taxon>
    </lineage>
</organism>
<keyword evidence="2" id="KW-1185">Reference proteome</keyword>
<evidence type="ECO:0000313" key="2">
    <source>
        <dbReference type="Proteomes" id="UP000582837"/>
    </source>
</evidence>
<sequence length="80" mass="8662">MRTESPNGTLASPGRLLEMLTDRFGAFEAIAMASIKLARHVPEDELSMDQLVAEAVLEFGDDLRAASEAAAKWRSAEAAR</sequence>
<evidence type="ECO:0000313" key="1">
    <source>
        <dbReference type="EMBL" id="MBB6069040.1"/>
    </source>
</evidence>
<gene>
    <name evidence="1" type="ORF">HNQ61_000651</name>
</gene>
<dbReference type="Proteomes" id="UP000582837">
    <property type="component" value="Unassembled WGS sequence"/>
</dbReference>
<protein>
    <submittedName>
        <fullName evidence="1">Uncharacterized protein</fullName>
    </submittedName>
</protein>
<dbReference type="RefSeq" id="WP_170031756.1">
    <property type="nucleotide sequence ID" value="NZ_JABDTL010000001.1"/>
</dbReference>
<dbReference type="AlphaFoldDB" id="A0A841GPW8"/>
<accession>A0A841GPW8</accession>
<reference evidence="1 2" key="1">
    <citation type="submission" date="2020-08" db="EMBL/GenBank/DDBJ databases">
        <title>Genomic Encyclopedia of Type Strains, Phase IV (KMG-IV): sequencing the most valuable type-strain genomes for metagenomic binning, comparative biology and taxonomic classification.</title>
        <authorList>
            <person name="Goeker M."/>
        </authorList>
    </citation>
    <scope>NUCLEOTIDE SEQUENCE [LARGE SCALE GENOMIC DNA]</scope>
    <source>
        <strain evidence="1 2">DSM 29007</strain>
    </source>
</reference>
<comment type="caution">
    <text evidence="1">The sequence shown here is derived from an EMBL/GenBank/DDBJ whole genome shotgun (WGS) entry which is preliminary data.</text>
</comment>
<name>A0A841GPW8_9BACT</name>
<proteinExistence type="predicted"/>
<dbReference type="EMBL" id="JACHIA010000001">
    <property type="protein sequence ID" value="MBB6069040.1"/>
    <property type="molecule type" value="Genomic_DNA"/>
</dbReference>